<comment type="subcellular location">
    <subcellularLocation>
        <location evidence="6">Cell membrane</location>
        <topology evidence="6">Multi-pass membrane protein</topology>
    </subcellularLocation>
    <subcellularLocation>
        <location evidence="1">Membrane</location>
        <topology evidence="1">Multi-pass membrane protein</topology>
    </subcellularLocation>
</comment>
<dbReference type="Proteomes" id="UP001165962">
    <property type="component" value="Unassembled WGS sequence"/>
</dbReference>
<feature type="transmembrane region" description="Helical" evidence="6">
    <location>
        <begin position="224"/>
        <end position="242"/>
    </location>
</feature>
<dbReference type="PANTHER" id="PTHR43496:SF1">
    <property type="entry name" value="POLYGALACTURONAN_RHAMNOGALACTURONAN TRANSPORT SYSTEM PERMEASE PROTEIN YTEP"/>
    <property type="match status" value="1"/>
</dbReference>
<dbReference type="RefSeq" id="WP_166153940.1">
    <property type="nucleotide sequence ID" value="NZ_JAAOIW010000013.1"/>
</dbReference>
<feature type="domain" description="ABC transmembrane type-1" evidence="7">
    <location>
        <begin position="90"/>
        <end position="305"/>
    </location>
</feature>
<organism evidence="8 9">
    <name type="scientific">Paenibacillus agricola</name>
    <dbReference type="NCBI Taxonomy" id="2716264"/>
    <lineage>
        <taxon>Bacteria</taxon>
        <taxon>Bacillati</taxon>
        <taxon>Bacillota</taxon>
        <taxon>Bacilli</taxon>
        <taxon>Bacillales</taxon>
        <taxon>Paenibacillaceae</taxon>
        <taxon>Paenibacillus</taxon>
    </lineage>
</organism>
<feature type="transmembrane region" description="Helical" evidence="6">
    <location>
        <begin position="30"/>
        <end position="57"/>
    </location>
</feature>
<evidence type="ECO:0000313" key="8">
    <source>
        <dbReference type="EMBL" id="NHN33627.1"/>
    </source>
</evidence>
<feature type="transmembrane region" description="Helical" evidence="6">
    <location>
        <begin position="177"/>
        <end position="203"/>
    </location>
</feature>
<evidence type="ECO:0000259" key="7">
    <source>
        <dbReference type="PROSITE" id="PS50928"/>
    </source>
</evidence>
<keyword evidence="5 6" id="KW-0472">Membrane</keyword>
<feature type="transmembrane region" description="Helical" evidence="6">
    <location>
        <begin position="284"/>
        <end position="304"/>
    </location>
</feature>
<proteinExistence type="inferred from homology"/>
<evidence type="ECO:0000313" key="9">
    <source>
        <dbReference type="Proteomes" id="UP001165962"/>
    </source>
</evidence>
<accession>A0ABX0JFF2</accession>
<dbReference type="EMBL" id="JAAOIW010000013">
    <property type="protein sequence ID" value="NHN33627.1"/>
    <property type="molecule type" value="Genomic_DNA"/>
</dbReference>
<protein>
    <submittedName>
        <fullName evidence="8">Sugar ABC transporter permease</fullName>
    </submittedName>
</protein>
<dbReference type="PROSITE" id="PS50928">
    <property type="entry name" value="ABC_TM1"/>
    <property type="match status" value="1"/>
</dbReference>
<evidence type="ECO:0000256" key="5">
    <source>
        <dbReference type="ARBA" id="ARBA00023136"/>
    </source>
</evidence>
<dbReference type="SUPFAM" id="SSF161098">
    <property type="entry name" value="MetI-like"/>
    <property type="match status" value="1"/>
</dbReference>
<evidence type="ECO:0000256" key="6">
    <source>
        <dbReference type="RuleBase" id="RU363032"/>
    </source>
</evidence>
<dbReference type="PANTHER" id="PTHR43496">
    <property type="entry name" value="PROTEIN LPLB"/>
    <property type="match status" value="1"/>
</dbReference>
<keyword evidence="3 6" id="KW-0812">Transmembrane</keyword>
<feature type="transmembrane region" description="Helical" evidence="6">
    <location>
        <begin position="136"/>
        <end position="157"/>
    </location>
</feature>
<sequence length="318" mass="36361">MPSIKVVNVSAHQQAGALRLLGRKLKRDKYLYFLAIPGMIFFLIFKYIPIWGILIAFQEYSPVRGMLGSPWVGFAHFERFFANDQFWLLFRNTLMINLLNLTLFFPLPILFALLMNELKSVVYKRIVQSIVYLPHFLSWVIIAGLTFILLSMSRGLVNEVLVNMGMEKIQFLNDPDLFWIMLTVQSIWKETGWGTIIFLAAIAGADPQLYEAAKMDGANRFRQMWHITLPAIRNVIVVLLILRLGHMMDIGFEQVFLMYNGAVSNVAEVFDTYVYRVGVQQGQFSFSTAVGLFKSAIGFTLVVLSNRLAKKFGDEGIY</sequence>
<dbReference type="Gene3D" id="1.10.3720.10">
    <property type="entry name" value="MetI-like"/>
    <property type="match status" value="1"/>
</dbReference>
<dbReference type="Pfam" id="PF00528">
    <property type="entry name" value="BPD_transp_1"/>
    <property type="match status" value="1"/>
</dbReference>
<comment type="caution">
    <text evidence="8">The sequence shown here is derived from an EMBL/GenBank/DDBJ whole genome shotgun (WGS) entry which is preliminary data.</text>
</comment>
<reference evidence="8" key="1">
    <citation type="submission" date="2020-03" db="EMBL/GenBank/DDBJ databases">
        <title>Draft sequencing of Paenibacilllus sp. S3N08.</title>
        <authorList>
            <person name="Kim D.-U."/>
        </authorList>
    </citation>
    <scope>NUCLEOTIDE SEQUENCE</scope>
    <source>
        <strain evidence="8">S3N08</strain>
    </source>
</reference>
<dbReference type="InterPro" id="IPR000515">
    <property type="entry name" value="MetI-like"/>
</dbReference>
<name>A0ABX0JFF2_9BACL</name>
<keyword evidence="9" id="KW-1185">Reference proteome</keyword>
<keyword evidence="2 6" id="KW-0813">Transport</keyword>
<dbReference type="InterPro" id="IPR035906">
    <property type="entry name" value="MetI-like_sf"/>
</dbReference>
<evidence type="ECO:0000256" key="4">
    <source>
        <dbReference type="ARBA" id="ARBA00022989"/>
    </source>
</evidence>
<gene>
    <name evidence="8" type="ORF">G9U52_27800</name>
</gene>
<keyword evidence="4 6" id="KW-1133">Transmembrane helix</keyword>
<dbReference type="CDD" id="cd06261">
    <property type="entry name" value="TM_PBP2"/>
    <property type="match status" value="1"/>
</dbReference>
<evidence type="ECO:0000256" key="1">
    <source>
        <dbReference type="ARBA" id="ARBA00004141"/>
    </source>
</evidence>
<evidence type="ECO:0000256" key="3">
    <source>
        <dbReference type="ARBA" id="ARBA00022692"/>
    </source>
</evidence>
<comment type="similarity">
    <text evidence="6">Belongs to the binding-protein-dependent transport system permease family.</text>
</comment>
<evidence type="ECO:0000256" key="2">
    <source>
        <dbReference type="ARBA" id="ARBA00022448"/>
    </source>
</evidence>
<feature type="transmembrane region" description="Helical" evidence="6">
    <location>
        <begin position="94"/>
        <end position="115"/>
    </location>
</feature>